<dbReference type="Proteomes" id="UP000664417">
    <property type="component" value="Unassembled WGS sequence"/>
</dbReference>
<dbReference type="Pfam" id="PF20093">
    <property type="entry name" value="DUF6484"/>
    <property type="match status" value="1"/>
</dbReference>
<organism evidence="2 3">
    <name type="scientific">Acanthopleuribacter pedis</name>
    <dbReference type="NCBI Taxonomy" id="442870"/>
    <lineage>
        <taxon>Bacteria</taxon>
        <taxon>Pseudomonadati</taxon>
        <taxon>Acidobacteriota</taxon>
        <taxon>Holophagae</taxon>
        <taxon>Acanthopleuribacterales</taxon>
        <taxon>Acanthopleuribacteraceae</taxon>
        <taxon>Acanthopleuribacter</taxon>
    </lineage>
</organism>
<feature type="domain" description="DUF6484" evidence="1">
    <location>
        <begin position="42"/>
        <end position="99"/>
    </location>
</feature>
<gene>
    <name evidence="2" type="ORF">J3U88_01295</name>
</gene>
<accession>A0A8J7U3A7</accession>
<dbReference type="RefSeq" id="WP_207856311.1">
    <property type="nucleotide sequence ID" value="NZ_JAFREP010000001.1"/>
</dbReference>
<name>A0A8J7U3A7_9BACT</name>
<sequence length="168" mass="17799">MTDTPSPAQPEAAPAEETTATKTLLDQVDLVGAPKLQGIVLGFLSRIEDNGTPVITIPNIDGEFAAQATVTLDTGMVGRQVALMFVQGMIERPVVLGVIQNPEPVQKNMEVVKDGRKILLEAADEIELKCGKASLKMTREGKVIVKGTHLVSRSSGANKIKGASVLLN</sequence>
<proteinExistence type="predicted"/>
<evidence type="ECO:0000313" key="3">
    <source>
        <dbReference type="Proteomes" id="UP000664417"/>
    </source>
</evidence>
<reference evidence="2" key="1">
    <citation type="submission" date="2021-03" db="EMBL/GenBank/DDBJ databases">
        <authorList>
            <person name="Wang G."/>
        </authorList>
    </citation>
    <scope>NUCLEOTIDE SEQUENCE</scope>
    <source>
        <strain evidence="2">KCTC 12899</strain>
    </source>
</reference>
<dbReference type="InterPro" id="IPR045506">
    <property type="entry name" value="DUF6484"/>
</dbReference>
<comment type="caution">
    <text evidence="2">The sequence shown here is derived from an EMBL/GenBank/DDBJ whole genome shotgun (WGS) entry which is preliminary data.</text>
</comment>
<keyword evidence="3" id="KW-1185">Reference proteome</keyword>
<dbReference type="AlphaFoldDB" id="A0A8J7U3A7"/>
<evidence type="ECO:0000313" key="2">
    <source>
        <dbReference type="EMBL" id="MBO1317076.1"/>
    </source>
</evidence>
<evidence type="ECO:0000259" key="1">
    <source>
        <dbReference type="Pfam" id="PF20093"/>
    </source>
</evidence>
<dbReference type="EMBL" id="JAFREP010000001">
    <property type="protein sequence ID" value="MBO1317076.1"/>
    <property type="molecule type" value="Genomic_DNA"/>
</dbReference>
<protein>
    <recommendedName>
        <fullName evidence="1">DUF6484 domain-containing protein</fullName>
    </recommendedName>
</protein>